<keyword evidence="2" id="KW-1185">Reference proteome</keyword>
<sequence length="193" mass="21417">MRLVKSLIYYLITYQYYKLIFGKIGRRSRIFKTLRIESAHNIYIGSKVTIYGFSWIAATPLTNAKECKLIINDGVSIGHFSHIYATSKIEIGPNVLIADKVYISDNLHAYQDISLPVMNQPIKQINTVAIGDGAWLGENVCVIGASIGKGAVIGANSVVTKDIPDYCVAVGSPAKVIKRYNFQLSKWEKVNDD</sequence>
<gene>
    <name evidence="1" type="ORF">FPZ43_01480</name>
</gene>
<dbReference type="SUPFAM" id="SSF51161">
    <property type="entry name" value="Trimeric LpxA-like enzymes"/>
    <property type="match status" value="1"/>
</dbReference>
<keyword evidence="1" id="KW-0012">Acyltransferase</keyword>
<dbReference type="GO" id="GO:0016746">
    <property type="term" value="F:acyltransferase activity"/>
    <property type="evidence" value="ECO:0007669"/>
    <property type="project" value="UniProtKB-KW"/>
</dbReference>
<comment type="caution">
    <text evidence="1">The sequence shown here is derived from an EMBL/GenBank/DDBJ whole genome shotgun (WGS) entry which is preliminary data.</text>
</comment>
<keyword evidence="1" id="KW-0808">Transferase</keyword>
<dbReference type="Proteomes" id="UP000320042">
    <property type="component" value="Unassembled WGS sequence"/>
</dbReference>
<reference evidence="1 2" key="1">
    <citation type="submission" date="2019-07" db="EMBL/GenBank/DDBJ databases">
        <authorList>
            <person name="Kim J."/>
        </authorList>
    </citation>
    <scope>NUCLEOTIDE SEQUENCE [LARGE SCALE GENOMIC DNA]</scope>
    <source>
        <strain evidence="2">dk17</strain>
    </source>
</reference>
<dbReference type="InterPro" id="IPR011004">
    <property type="entry name" value="Trimer_LpxA-like_sf"/>
</dbReference>
<evidence type="ECO:0000313" key="1">
    <source>
        <dbReference type="EMBL" id="TWR31176.1"/>
    </source>
</evidence>
<dbReference type="Gene3D" id="2.160.10.10">
    <property type="entry name" value="Hexapeptide repeat proteins"/>
    <property type="match status" value="1"/>
</dbReference>
<dbReference type="PANTHER" id="PTHR23416:SF78">
    <property type="entry name" value="LIPOPOLYSACCHARIDE BIOSYNTHESIS O-ACETYL TRANSFERASE WBBJ-RELATED"/>
    <property type="match status" value="1"/>
</dbReference>
<evidence type="ECO:0000313" key="2">
    <source>
        <dbReference type="Proteomes" id="UP000320042"/>
    </source>
</evidence>
<dbReference type="InterPro" id="IPR001451">
    <property type="entry name" value="Hexapep"/>
</dbReference>
<dbReference type="InterPro" id="IPR051159">
    <property type="entry name" value="Hexapeptide_acetyltransf"/>
</dbReference>
<dbReference type="PANTHER" id="PTHR23416">
    <property type="entry name" value="SIALIC ACID SYNTHASE-RELATED"/>
    <property type="match status" value="1"/>
</dbReference>
<dbReference type="CDD" id="cd04647">
    <property type="entry name" value="LbH_MAT_like"/>
    <property type="match status" value="1"/>
</dbReference>
<proteinExistence type="predicted"/>
<organism evidence="1 2">
    <name type="scientific">Mucilaginibacter pallidiroseus</name>
    <dbReference type="NCBI Taxonomy" id="2599295"/>
    <lineage>
        <taxon>Bacteria</taxon>
        <taxon>Pseudomonadati</taxon>
        <taxon>Bacteroidota</taxon>
        <taxon>Sphingobacteriia</taxon>
        <taxon>Sphingobacteriales</taxon>
        <taxon>Sphingobacteriaceae</taxon>
        <taxon>Mucilaginibacter</taxon>
    </lineage>
</organism>
<dbReference type="EMBL" id="VOEJ01000001">
    <property type="protein sequence ID" value="TWR31176.1"/>
    <property type="molecule type" value="Genomic_DNA"/>
</dbReference>
<accession>A0A563UIP3</accession>
<dbReference type="AlphaFoldDB" id="A0A563UIP3"/>
<name>A0A563UIP3_9SPHI</name>
<dbReference type="Pfam" id="PF14602">
    <property type="entry name" value="Hexapep_2"/>
    <property type="match status" value="1"/>
</dbReference>
<dbReference type="OrthoDB" id="9801697at2"/>
<protein>
    <submittedName>
        <fullName evidence="1">Acyltransferase</fullName>
    </submittedName>
</protein>
<dbReference type="RefSeq" id="WP_146380073.1">
    <property type="nucleotide sequence ID" value="NZ_VOEJ01000001.1"/>
</dbReference>